<organism evidence="3 4">
    <name type="scientific">Candidatus Eisenbergiella merdipullorum</name>
    <dbReference type="NCBI Taxonomy" id="2838553"/>
    <lineage>
        <taxon>Bacteria</taxon>
        <taxon>Bacillati</taxon>
        <taxon>Bacillota</taxon>
        <taxon>Clostridia</taxon>
        <taxon>Lachnospirales</taxon>
        <taxon>Lachnospiraceae</taxon>
        <taxon>Eisenbergiella</taxon>
    </lineage>
</organism>
<protein>
    <submittedName>
        <fullName evidence="3">ATP-dependent sacrificial sulfur transferase LarE</fullName>
    </submittedName>
</protein>
<accession>A0A9D2L249</accession>
<evidence type="ECO:0000313" key="4">
    <source>
        <dbReference type="Proteomes" id="UP000886858"/>
    </source>
</evidence>
<dbReference type="PANTHER" id="PTHR43169:SF2">
    <property type="entry name" value="NAD_GMP SYNTHASE DOMAIN-CONTAINING PROTEIN"/>
    <property type="match status" value="1"/>
</dbReference>
<dbReference type="InterPro" id="IPR014729">
    <property type="entry name" value="Rossmann-like_a/b/a_fold"/>
</dbReference>
<dbReference type="GO" id="GO:0016783">
    <property type="term" value="F:sulfurtransferase activity"/>
    <property type="evidence" value="ECO:0007669"/>
    <property type="project" value="InterPro"/>
</dbReference>
<keyword evidence="3" id="KW-0808">Transferase</keyword>
<name>A0A9D2L249_9FIRM</name>
<feature type="active site" description="Nucleophile and sulfur donor" evidence="1">
    <location>
        <position position="219"/>
    </location>
</feature>
<reference evidence="3" key="2">
    <citation type="submission" date="2021-04" db="EMBL/GenBank/DDBJ databases">
        <authorList>
            <person name="Gilroy R."/>
        </authorList>
    </citation>
    <scope>NUCLEOTIDE SEQUENCE</scope>
    <source>
        <strain evidence="3">CHK179-7159</strain>
    </source>
</reference>
<evidence type="ECO:0000313" key="3">
    <source>
        <dbReference type="EMBL" id="HJA94066.1"/>
    </source>
</evidence>
<sequence length="314" mass="34334">MKGTEGQPERRDVRDELQEKKETLERYMKNLPGPVMVAFSGGVDSSLLLAAACRAAVSPLPAGAASGEAVTASCRAEAVTCKVTEERKVYAATVHTSLHPVQDADVAARVASELGASHLVVEIDELKDADIADNPPDRCYRCKKFLFTRLLQEASSLGVSVILEGSNADDTKAYRPGLRAVQELGIKSPLLELGFTKREVRALAEEYGISVADRPSAPCLATRFPYGTRLSRERMRQVDEGEQFLRALGFYNVRIRAHGDTARIEVDRKDMGKLLERAEEVAQKIRGLGFSYVTLDLEGFRSGSMDINLSGLSE</sequence>
<dbReference type="CDD" id="cd01990">
    <property type="entry name" value="LarE-like"/>
    <property type="match status" value="1"/>
</dbReference>
<reference evidence="3" key="1">
    <citation type="journal article" date="2021" name="PeerJ">
        <title>Extensive microbial diversity within the chicken gut microbiome revealed by metagenomics and culture.</title>
        <authorList>
            <person name="Gilroy R."/>
            <person name="Ravi A."/>
            <person name="Getino M."/>
            <person name="Pursley I."/>
            <person name="Horton D.L."/>
            <person name="Alikhan N.F."/>
            <person name="Baker D."/>
            <person name="Gharbi K."/>
            <person name="Hall N."/>
            <person name="Watson M."/>
            <person name="Adriaenssens E.M."/>
            <person name="Foster-Nyarko E."/>
            <person name="Jarju S."/>
            <person name="Secka A."/>
            <person name="Antonio M."/>
            <person name="Oren A."/>
            <person name="Chaudhuri R.R."/>
            <person name="La Ragione R."/>
            <person name="Hildebrand F."/>
            <person name="Pallen M.J."/>
        </authorList>
    </citation>
    <scope>NUCLEOTIDE SEQUENCE</scope>
    <source>
        <strain evidence="3">CHK179-7159</strain>
    </source>
</reference>
<dbReference type="InterPro" id="IPR052188">
    <property type="entry name" value="Ni-pincer_cofactor_biosynth"/>
</dbReference>
<gene>
    <name evidence="3" type="primary">larE</name>
    <name evidence="3" type="ORF">H9717_13325</name>
</gene>
<dbReference type="Pfam" id="PF00733">
    <property type="entry name" value="Asn_synthase"/>
    <property type="match status" value="1"/>
</dbReference>
<dbReference type="Proteomes" id="UP000886858">
    <property type="component" value="Unassembled WGS sequence"/>
</dbReference>
<dbReference type="PIRSF" id="PIRSF006661">
    <property type="entry name" value="PP-lp_UCP006661"/>
    <property type="match status" value="1"/>
</dbReference>
<proteinExistence type="predicted"/>
<dbReference type="EMBL" id="DWYY01000148">
    <property type="protein sequence ID" value="HJA94066.1"/>
    <property type="molecule type" value="Genomic_DNA"/>
</dbReference>
<dbReference type="NCBIfam" id="TIGR00268">
    <property type="entry name" value="ATP-dependent sacrificial sulfur transferase LarE"/>
    <property type="match status" value="1"/>
</dbReference>
<evidence type="ECO:0000259" key="2">
    <source>
        <dbReference type="Pfam" id="PF00733"/>
    </source>
</evidence>
<dbReference type="PANTHER" id="PTHR43169">
    <property type="entry name" value="EXSB FAMILY PROTEIN"/>
    <property type="match status" value="1"/>
</dbReference>
<dbReference type="AlphaFoldDB" id="A0A9D2L249"/>
<dbReference type="GO" id="GO:0004066">
    <property type="term" value="F:asparagine synthase (glutamine-hydrolyzing) activity"/>
    <property type="evidence" value="ECO:0007669"/>
    <property type="project" value="InterPro"/>
</dbReference>
<dbReference type="InterPro" id="IPR005232">
    <property type="entry name" value="LarE"/>
</dbReference>
<dbReference type="GO" id="GO:0006529">
    <property type="term" value="P:asparagine biosynthetic process"/>
    <property type="evidence" value="ECO:0007669"/>
    <property type="project" value="InterPro"/>
</dbReference>
<dbReference type="Gene3D" id="3.40.50.620">
    <property type="entry name" value="HUPs"/>
    <property type="match status" value="1"/>
</dbReference>
<dbReference type="InterPro" id="IPR001962">
    <property type="entry name" value="Asn_synthase"/>
</dbReference>
<evidence type="ECO:0000256" key="1">
    <source>
        <dbReference type="PIRSR" id="PIRSR006661-1"/>
    </source>
</evidence>
<comment type="caution">
    <text evidence="3">The sequence shown here is derived from an EMBL/GenBank/DDBJ whole genome shotgun (WGS) entry which is preliminary data.</text>
</comment>
<feature type="domain" description="Asparagine synthetase" evidence="2">
    <location>
        <begin position="34"/>
        <end position="170"/>
    </location>
</feature>
<dbReference type="SUPFAM" id="SSF52402">
    <property type="entry name" value="Adenine nucleotide alpha hydrolases-like"/>
    <property type="match status" value="1"/>
</dbReference>